<keyword evidence="3" id="KW-1185">Reference proteome</keyword>
<feature type="compositionally biased region" description="Basic and acidic residues" evidence="1">
    <location>
        <begin position="319"/>
        <end position="335"/>
    </location>
</feature>
<evidence type="ECO:0000313" key="3">
    <source>
        <dbReference type="Proteomes" id="UP001500456"/>
    </source>
</evidence>
<feature type="region of interest" description="Disordered" evidence="1">
    <location>
        <begin position="284"/>
        <end position="335"/>
    </location>
</feature>
<evidence type="ECO:0000313" key="2">
    <source>
        <dbReference type="EMBL" id="GAA4013641.1"/>
    </source>
</evidence>
<proteinExistence type="predicted"/>
<dbReference type="Proteomes" id="UP001500456">
    <property type="component" value="Unassembled WGS sequence"/>
</dbReference>
<gene>
    <name evidence="2" type="ORF">GCM10022232_65010</name>
</gene>
<comment type="caution">
    <text evidence="2">The sequence shown here is derived from an EMBL/GenBank/DDBJ whole genome shotgun (WGS) entry which is preliminary data.</text>
</comment>
<dbReference type="SUPFAM" id="SSF49785">
    <property type="entry name" value="Galactose-binding domain-like"/>
    <property type="match status" value="1"/>
</dbReference>
<evidence type="ECO:0000256" key="1">
    <source>
        <dbReference type="SAM" id="MobiDB-lite"/>
    </source>
</evidence>
<dbReference type="Gene3D" id="2.60.120.260">
    <property type="entry name" value="Galactose-binding domain-like"/>
    <property type="match status" value="1"/>
</dbReference>
<dbReference type="Gene3D" id="3.20.20.80">
    <property type="entry name" value="Glycosidases"/>
    <property type="match status" value="1"/>
</dbReference>
<accession>A0ABP7SMH9</accession>
<feature type="region of interest" description="Disordered" evidence="1">
    <location>
        <begin position="352"/>
        <end position="371"/>
    </location>
</feature>
<protein>
    <submittedName>
        <fullName evidence="2">Uncharacterized protein</fullName>
    </submittedName>
</protein>
<reference evidence="3" key="1">
    <citation type="journal article" date="2019" name="Int. J. Syst. Evol. Microbiol.">
        <title>The Global Catalogue of Microorganisms (GCM) 10K type strain sequencing project: providing services to taxonomists for standard genome sequencing and annotation.</title>
        <authorList>
            <consortium name="The Broad Institute Genomics Platform"/>
            <consortium name="The Broad Institute Genome Sequencing Center for Infectious Disease"/>
            <person name="Wu L."/>
            <person name="Ma J."/>
        </authorList>
    </citation>
    <scope>NUCLEOTIDE SEQUENCE [LARGE SCALE GENOMIC DNA]</scope>
    <source>
        <strain evidence="3">JCM 16924</strain>
    </source>
</reference>
<dbReference type="EMBL" id="BAAAZX010000021">
    <property type="protein sequence ID" value="GAA4013641.1"/>
    <property type="molecule type" value="Genomic_DNA"/>
</dbReference>
<sequence length="371" mass="39366">MNCMRHRDPLSEPFIGDAIHFEEPLGVTAPSGNTYAATQRQTISNGGFWHPSTPTESLMSKDAIPSPLADLEPKYTSFILNCPPNRDGLLDTNIVSRLAEVGAAWSPDTSRPPLPTQQLRAERPVTPVNACATDYHTGEGPLNAVDGLSDNRYETCWSNWGLSLPQSLTIGLGGVWSDVSTLEYVPKPWSRTDSTNGDITSYTILTSTSRKSAERRWPSRMPLPVSIDAASMTASTLDASGFSETSIRPPKSLNRPCTLVSPRCWASALTLECAGSMVHGPGGGSSMPPGAGQHQRAEVGAARGRHNGGGRGRGVADGGDDHGVRAGREGVGRHEPLRRSLLARRLLPHYVGDGQHGVGDGPAVLGADPGP</sequence>
<organism evidence="2 3">
    <name type="scientific">Streptomyces plumbiresistens</name>
    <dbReference type="NCBI Taxonomy" id="511811"/>
    <lineage>
        <taxon>Bacteria</taxon>
        <taxon>Bacillati</taxon>
        <taxon>Actinomycetota</taxon>
        <taxon>Actinomycetes</taxon>
        <taxon>Kitasatosporales</taxon>
        <taxon>Streptomycetaceae</taxon>
        <taxon>Streptomyces</taxon>
    </lineage>
</organism>
<dbReference type="InterPro" id="IPR008979">
    <property type="entry name" value="Galactose-bd-like_sf"/>
</dbReference>
<name>A0ABP7SMH9_9ACTN</name>